<evidence type="ECO:0000313" key="4">
    <source>
        <dbReference type="Proteomes" id="UP001596492"/>
    </source>
</evidence>
<protein>
    <submittedName>
        <fullName evidence="3">DUF547 domain-containing protein</fullName>
    </submittedName>
</protein>
<evidence type="ECO:0000259" key="2">
    <source>
        <dbReference type="Pfam" id="PF04784"/>
    </source>
</evidence>
<feature type="domain" description="DUF547" evidence="2">
    <location>
        <begin position="89"/>
        <end position="198"/>
    </location>
</feature>
<dbReference type="PANTHER" id="PTHR46361">
    <property type="entry name" value="ELECTRON CARRIER/ PROTEIN DISULFIDE OXIDOREDUCTASE"/>
    <property type="match status" value="1"/>
</dbReference>
<keyword evidence="1" id="KW-0732">Signal</keyword>
<dbReference type="RefSeq" id="WP_382166415.1">
    <property type="nucleotide sequence ID" value="NZ_JBHTBR010000002.1"/>
</dbReference>
<dbReference type="Proteomes" id="UP001596492">
    <property type="component" value="Unassembled WGS sequence"/>
</dbReference>
<dbReference type="Pfam" id="PF04784">
    <property type="entry name" value="DUF547"/>
    <property type="match status" value="1"/>
</dbReference>
<reference evidence="4" key="1">
    <citation type="journal article" date="2019" name="Int. J. Syst. Evol. Microbiol.">
        <title>The Global Catalogue of Microorganisms (GCM) 10K type strain sequencing project: providing services to taxonomists for standard genome sequencing and annotation.</title>
        <authorList>
            <consortium name="The Broad Institute Genomics Platform"/>
            <consortium name="The Broad Institute Genome Sequencing Center for Infectious Disease"/>
            <person name="Wu L."/>
            <person name="Ma J."/>
        </authorList>
    </citation>
    <scope>NUCLEOTIDE SEQUENCE [LARGE SCALE GENOMIC DNA]</scope>
    <source>
        <strain evidence="4">CCUG 51308</strain>
    </source>
</reference>
<proteinExistence type="predicted"/>
<organism evidence="3 4">
    <name type="scientific">Hirschia litorea</name>
    <dbReference type="NCBI Taxonomy" id="1199156"/>
    <lineage>
        <taxon>Bacteria</taxon>
        <taxon>Pseudomonadati</taxon>
        <taxon>Pseudomonadota</taxon>
        <taxon>Alphaproteobacteria</taxon>
        <taxon>Hyphomonadales</taxon>
        <taxon>Hyphomonadaceae</taxon>
        <taxon>Hirschia</taxon>
    </lineage>
</organism>
<feature type="chain" id="PRO_5045968143" evidence="1">
    <location>
        <begin position="24"/>
        <end position="271"/>
    </location>
</feature>
<keyword evidence="4" id="KW-1185">Reference proteome</keyword>
<feature type="signal peptide" evidence="1">
    <location>
        <begin position="1"/>
        <end position="23"/>
    </location>
</feature>
<sequence length="271" mass="30766">MRSFAMSVLVAVSLAFPLQGALAQEPVVQDVRVEQHGAWTEILQAYVQVNQDGINRFDYARLKQNPNDLQKLDKYIQQLAVSDVFKSGTDDEQFAAWANLYNALTIQLVTEKYPVKSIRDIGGNFIQRGPWKKDIVKVQGKDLSLDDIEHGILRKKWNDPRVHYAVNCASLGCPNLLKKAWEAQSLDVDLNQAASNYINHPRGVSVREDGRLVVSKIYDWFSEDFGGSQVGEIMHFMKFASPELVSHLSAETMIKSYRYDWSLNDVKEKGE</sequence>
<dbReference type="EMBL" id="JBHTBR010000002">
    <property type="protein sequence ID" value="MFC7291222.1"/>
    <property type="molecule type" value="Genomic_DNA"/>
</dbReference>
<evidence type="ECO:0000256" key="1">
    <source>
        <dbReference type="SAM" id="SignalP"/>
    </source>
</evidence>
<dbReference type="InterPro" id="IPR006869">
    <property type="entry name" value="DUF547"/>
</dbReference>
<name>A0ABW2IJY2_9PROT</name>
<evidence type="ECO:0000313" key="3">
    <source>
        <dbReference type="EMBL" id="MFC7291222.1"/>
    </source>
</evidence>
<comment type="caution">
    <text evidence="3">The sequence shown here is derived from an EMBL/GenBank/DDBJ whole genome shotgun (WGS) entry which is preliminary data.</text>
</comment>
<accession>A0ABW2IJY2</accession>
<dbReference type="PANTHER" id="PTHR46361:SF3">
    <property type="entry name" value="ELECTRON CARRIER_ PROTEIN DISULFIDE OXIDOREDUCTASE"/>
    <property type="match status" value="1"/>
</dbReference>
<gene>
    <name evidence="3" type="ORF">ACFQS8_06310</name>
</gene>